<evidence type="ECO:0000256" key="2">
    <source>
        <dbReference type="SAM" id="MobiDB-lite"/>
    </source>
</evidence>
<evidence type="ECO:0000259" key="3">
    <source>
        <dbReference type="PROSITE" id="PS50937"/>
    </source>
</evidence>
<dbReference type="Pfam" id="PF13411">
    <property type="entry name" value="MerR_1"/>
    <property type="match status" value="1"/>
</dbReference>
<organism evidence="4 5">
    <name type="scientific">Paenibacillus albilobatus</name>
    <dbReference type="NCBI Taxonomy" id="2716884"/>
    <lineage>
        <taxon>Bacteria</taxon>
        <taxon>Bacillati</taxon>
        <taxon>Bacillota</taxon>
        <taxon>Bacilli</taxon>
        <taxon>Bacillales</taxon>
        <taxon>Paenibacillaceae</taxon>
        <taxon>Paenibacillus</taxon>
    </lineage>
</organism>
<keyword evidence="1" id="KW-0238">DNA-binding</keyword>
<dbReference type="Gene3D" id="1.10.1660.10">
    <property type="match status" value="1"/>
</dbReference>
<dbReference type="Proteomes" id="UP000679779">
    <property type="component" value="Unassembled WGS sequence"/>
</dbReference>
<accession>A0A920C950</accession>
<dbReference type="CDD" id="cd04788">
    <property type="entry name" value="HTH_NolA-AlbR"/>
    <property type="match status" value="1"/>
</dbReference>
<feature type="region of interest" description="Disordered" evidence="2">
    <location>
        <begin position="251"/>
        <end position="274"/>
    </location>
</feature>
<gene>
    <name evidence="4" type="ORF">J2TS6_05540</name>
</gene>
<dbReference type="PRINTS" id="PR00040">
    <property type="entry name" value="HTHMERR"/>
</dbReference>
<sequence length="274" mass="31688">MEQEYMKIGDLAKMVGVSVRTLHHYHQIGLLIPGHMTEGGHRLYDEEDLKKLYHIIALKDFGFSLEEIRDLMHSVSVNPLFLIDLQLKKATKMLQWQQKLCDSLKEVQTMLRAQQSPSVSDLVEIVVMMQMNTRFYLTDEQIAQIKEVYRSIPPEEERDLREGWRSFISRLEKCRSNKLPVEDPEVKALADYWQRFVKTVTGNDPDIINAAYTFHADHAGSKQNVLQYGLTPELFQYLQRAMQAIDANEKGEGRADVIRGMSNDEDGDQQLTNE</sequence>
<dbReference type="AlphaFoldDB" id="A0A920C950"/>
<dbReference type="PROSITE" id="PS50937">
    <property type="entry name" value="HTH_MERR_2"/>
    <property type="match status" value="1"/>
</dbReference>
<protein>
    <submittedName>
        <fullName evidence="4">MerR family transcriptional regulator</fullName>
    </submittedName>
</protein>
<keyword evidence="5" id="KW-1185">Reference proteome</keyword>
<dbReference type="GO" id="GO:0003700">
    <property type="term" value="F:DNA-binding transcription factor activity"/>
    <property type="evidence" value="ECO:0007669"/>
    <property type="project" value="InterPro"/>
</dbReference>
<dbReference type="Pfam" id="PF07739">
    <property type="entry name" value="TipAS"/>
    <property type="match status" value="1"/>
</dbReference>
<dbReference type="SMART" id="SM00422">
    <property type="entry name" value="HTH_MERR"/>
    <property type="match status" value="1"/>
</dbReference>
<dbReference type="InterPro" id="IPR000551">
    <property type="entry name" value="MerR-type_HTH_dom"/>
</dbReference>
<dbReference type="PANTHER" id="PTHR30204:SF96">
    <property type="entry name" value="CHROMOSOME-ANCHORING PROTEIN RACA"/>
    <property type="match status" value="1"/>
</dbReference>
<comment type="caution">
    <text evidence="4">The sequence shown here is derived from an EMBL/GenBank/DDBJ whole genome shotgun (WGS) entry which is preliminary data.</text>
</comment>
<dbReference type="EMBL" id="BORQ01000001">
    <property type="protein sequence ID" value="GIO29413.1"/>
    <property type="molecule type" value="Genomic_DNA"/>
</dbReference>
<dbReference type="InterPro" id="IPR047057">
    <property type="entry name" value="MerR_fam"/>
</dbReference>
<evidence type="ECO:0000256" key="1">
    <source>
        <dbReference type="ARBA" id="ARBA00023125"/>
    </source>
</evidence>
<dbReference type="PANTHER" id="PTHR30204">
    <property type="entry name" value="REDOX-CYCLING DRUG-SENSING TRANSCRIPTIONAL ACTIVATOR SOXR"/>
    <property type="match status" value="1"/>
</dbReference>
<reference evidence="4" key="1">
    <citation type="submission" date="2021-03" db="EMBL/GenBank/DDBJ databases">
        <title>Antimicrobial resistance genes in bacteria isolated from Japanese honey, and their potential for conferring macrolide and lincosamide resistance in the American foulbrood pathogen Paenibacillus larvae.</title>
        <authorList>
            <person name="Okamoto M."/>
            <person name="Kumagai M."/>
            <person name="Kanamori H."/>
            <person name="Takamatsu D."/>
        </authorList>
    </citation>
    <scope>NUCLEOTIDE SEQUENCE</scope>
    <source>
        <strain evidence="4">J2TS6</strain>
    </source>
</reference>
<dbReference type="SUPFAM" id="SSF46955">
    <property type="entry name" value="Putative DNA-binding domain"/>
    <property type="match status" value="1"/>
</dbReference>
<feature type="domain" description="HTH merR-type" evidence="3">
    <location>
        <begin position="5"/>
        <end position="74"/>
    </location>
</feature>
<name>A0A920C950_9BACL</name>
<dbReference type="RefSeq" id="WP_160038091.1">
    <property type="nucleotide sequence ID" value="NZ_BORQ01000001.1"/>
</dbReference>
<evidence type="ECO:0000313" key="5">
    <source>
        <dbReference type="Proteomes" id="UP000679779"/>
    </source>
</evidence>
<evidence type="ECO:0000313" key="4">
    <source>
        <dbReference type="EMBL" id="GIO29413.1"/>
    </source>
</evidence>
<dbReference type="InterPro" id="IPR012925">
    <property type="entry name" value="TipAS_dom"/>
</dbReference>
<proteinExistence type="predicted"/>
<dbReference type="InterPro" id="IPR009061">
    <property type="entry name" value="DNA-bd_dom_put_sf"/>
</dbReference>
<dbReference type="GO" id="GO:0003677">
    <property type="term" value="F:DNA binding"/>
    <property type="evidence" value="ECO:0007669"/>
    <property type="project" value="UniProtKB-KW"/>
</dbReference>